<dbReference type="Gene3D" id="2.60.40.10">
    <property type="entry name" value="Immunoglobulins"/>
    <property type="match status" value="1"/>
</dbReference>
<dbReference type="Proteomes" id="UP000009309">
    <property type="component" value="Unassembled WGS sequence"/>
</dbReference>
<name>I2GDA2_9BACT</name>
<dbReference type="eggNOG" id="COG2755">
    <property type="taxonomic scope" value="Bacteria"/>
</dbReference>
<proteinExistence type="predicted"/>
<evidence type="ECO:0000313" key="1">
    <source>
        <dbReference type="EMBL" id="CCH51876.1"/>
    </source>
</evidence>
<dbReference type="EMBL" id="CAIT01000004">
    <property type="protein sequence ID" value="CCH51876.1"/>
    <property type="molecule type" value="Genomic_DNA"/>
</dbReference>
<dbReference type="eggNOG" id="COG1520">
    <property type="taxonomic scope" value="Bacteria"/>
</dbReference>
<gene>
    <name evidence="1" type="ORF">BN8_00833</name>
</gene>
<dbReference type="InterPro" id="IPR013783">
    <property type="entry name" value="Ig-like_fold"/>
</dbReference>
<organism evidence="1 2">
    <name type="scientific">Fibrisoma limi BUZ 3</name>
    <dbReference type="NCBI Taxonomy" id="1185876"/>
    <lineage>
        <taxon>Bacteria</taxon>
        <taxon>Pseudomonadati</taxon>
        <taxon>Bacteroidota</taxon>
        <taxon>Cytophagia</taxon>
        <taxon>Cytophagales</taxon>
        <taxon>Spirosomataceae</taxon>
        <taxon>Fibrisoma</taxon>
    </lineage>
</organism>
<comment type="caution">
    <text evidence="1">The sequence shown here is derived from an EMBL/GenBank/DDBJ whole genome shotgun (WGS) entry which is preliminary data.</text>
</comment>
<dbReference type="STRING" id="1185876.BN8_00833"/>
<protein>
    <recommendedName>
        <fullName evidence="3">Ig-like domain-containing protein</fullName>
    </recommendedName>
</protein>
<keyword evidence="2" id="KW-1185">Reference proteome</keyword>
<sequence length="1357" mass="147518">MPTFIFPARQRKNRTSQCWAFLQWVLYLWLLGLQPTWGQSGLRYFVYPDDDGGRSGYGSWPTVSIIKQPTSKTATLTTSGDAGNHRLYRAKSTSDSRIVYSQPAALTQEVPPSITVQPVSRTVCSANGIQFSVQADGTDLRYAWQFYDPDKGTWDTLLPLPFQTFFQGVNTNTVTVFDDDPSSEQYQVQIRAVVSNDYGSVTSQPATLAKLPTALITQQPADQIACSSIGLDYRVQVKQEEGLSYNYDWEYKDSNSSDWYPLSANPNAYQGYNSAVLITKGDEPSGRQYRVKVSNGYCPIYSNSVTFTKLREIVITRQPITQTVCSGNGKGLTYSVQADGDDLAYEWEFKDPTMTDWVSFSNFSDTYPDYTTATLTANGVETPGRKYRVKIINDCGTIYSDSATFTLPTLVITQQPSSRTACSASNNGLQYTVVVESTGQVTYDWEFKDPDMTDWVSLGGQYAQLYPGYDTPTLTTNGNEANGRQYRLKITNSCGTTLYSQSATFTLATNPAVITQQPSSRTACSANNNGLQYTVVVESTGQVTYDWEFKDPDMDTWKPLSDFAEFYPGYNTATLTTNGIETPGRQYRVKINNGCTYSTPATFTLAPTPTITQQPLSRTACSSKGLTYEVKVDGDVIGYAWEYNDGKGWTSLGPDNGLYSGISTAILTTNGEEPNGRQYRVGFGYSCNIAFSQPATFTLAPTPTINVQPTNQFACSGKGLTYEVKADGTGLTYEWEYNDGGGWYPLSAYASAYPGYNTATLTTNGDEGNGRQYRVKITSGSCTVYSEAATFTQTQCTPTLTNFSASPQSVVPGQSIEFTATVSGVTAPYNYTLTNGAGSIQTGTASGSSFSQRLTAQGTGLQTYTLTIGDSPYSVTGTVTVTVGAFSITGLQARANPVKSGQSVEFTATLDGLTNADLYSYTLTNGQESVPLTGDFYGAPFQESVTAQGSGVQLYTLTVVTQNKGTATATVSVTVIGEEVGLERFAILGVTAVNCETLSENQRQVRFTPQYEGINGEPISFSVVNELLPTTQSGPYSLRLYTDNPTITLVAQQGNAQARYTYNWLANCPASSTDFALTGARVVDCQLVEAGNGKRYKVSLQPQYAGQDNTQPISFSVVNELSPTTAPGPYTLHLWSDNPTITLVAQQGSDEAKYTYNWLANCPASSGGFTLTGAEVVDCQLEDATNSKRYKISLQPQYAGQDNTQPIIFSVVNELGSTTAPGPYTLQLWGDNPTITLVAQQGNAQTQYVYNWLAGCQATSSARRAAVEEIGAGMQVRLLGNPVTDHQIRVELKGVEGQSVDLTLTDLNGRQLTGERIERSARVEQLNLRISPVWGGVLLLRVRAGSHQQTIKVIQGH</sequence>
<dbReference type="OrthoDB" id="911492at2"/>
<dbReference type="RefSeq" id="WP_009280462.1">
    <property type="nucleotide sequence ID" value="NZ_CAIT01000004.1"/>
</dbReference>
<evidence type="ECO:0000313" key="2">
    <source>
        <dbReference type="Proteomes" id="UP000009309"/>
    </source>
</evidence>
<reference evidence="1 2" key="1">
    <citation type="journal article" date="2012" name="J. Bacteriol.">
        <title>Genome Sequence of the Filamentous Bacterium Fibrisoma limi BUZ 3T.</title>
        <authorList>
            <person name="Filippini M."/>
            <person name="Qi W."/>
            <person name="Jaenicke S."/>
            <person name="Goesmann A."/>
            <person name="Smits T.H."/>
            <person name="Bagheri H.C."/>
        </authorList>
    </citation>
    <scope>NUCLEOTIDE SEQUENCE [LARGE SCALE GENOMIC DNA]</scope>
    <source>
        <strain evidence="2">BUZ 3T</strain>
    </source>
</reference>
<evidence type="ECO:0008006" key="3">
    <source>
        <dbReference type="Google" id="ProtNLM"/>
    </source>
</evidence>
<accession>I2GDA2</accession>